<dbReference type="GO" id="GO:0031295">
    <property type="term" value="P:T cell costimulation"/>
    <property type="evidence" value="ECO:0007669"/>
    <property type="project" value="TreeGrafter"/>
</dbReference>
<dbReference type="GeneTree" id="ENSGT01140000283371"/>
<dbReference type="GO" id="GO:0042130">
    <property type="term" value="P:negative regulation of T cell proliferation"/>
    <property type="evidence" value="ECO:0007669"/>
    <property type="project" value="TreeGrafter"/>
</dbReference>
<dbReference type="GO" id="GO:0009897">
    <property type="term" value="C:external side of plasma membrane"/>
    <property type="evidence" value="ECO:0007669"/>
    <property type="project" value="TreeGrafter"/>
</dbReference>
<dbReference type="InterPro" id="IPR036179">
    <property type="entry name" value="Ig-like_dom_sf"/>
</dbReference>
<dbReference type="SUPFAM" id="SSF48726">
    <property type="entry name" value="Immunoglobulin"/>
    <property type="match status" value="1"/>
</dbReference>
<dbReference type="InterPro" id="IPR013783">
    <property type="entry name" value="Ig-like_fold"/>
</dbReference>
<dbReference type="InterPro" id="IPR013106">
    <property type="entry name" value="Ig_V-set"/>
</dbReference>
<evidence type="ECO:0000256" key="10">
    <source>
        <dbReference type="ARBA" id="ARBA00023319"/>
    </source>
</evidence>
<keyword evidence="3" id="KW-0812">Transmembrane</keyword>
<evidence type="ECO:0000256" key="6">
    <source>
        <dbReference type="ARBA" id="ARBA00023136"/>
    </source>
</evidence>
<comment type="subcellular location">
    <subcellularLocation>
        <location evidence="1">Cell membrane</location>
        <topology evidence="1">Single-pass type I membrane protein</topology>
    </subcellularLocation>
</comment>
<evidence type="ECO:0000256" key="8">
    <source>
        <dbReference type="ARBA" id="ARBA00023170"/>
    </source>
</evidence>
<dbReference type="AlphaFoldDB" id="A0A3P9CZH7"/>
<keyword evidence="8" id="KW-0675">Receptor</keyword>
<keyword evidence="7" id="KW-1015">Disulfide bond</keyword>
<feature type="domain" description="Ig-like" evidence="11">
    <location>
        <begin position="26"/>
        <end position="119"/>
    </location>
</feature>
<dbReference type="SMART" id="SM00409">
    <property type="entry name" value="IG"/>
    <property type="match status" value="1"/>
</dbReference>
<dbReference type="Proteomes" id="UP000265160">
    <property type="component" value="Unplaced"/>
</dbReference>
<dbReference type="InterPro" id="IPR007110">
    <property type="entry name" value="Ig-like_dom"/>
</dbReference>
<keyword evidence="9" id="KW-0325">Glycoprotein</keyword>
<evidence type="ECO:0000256" key="1">
    <source>
        <dbReference type="ARBA" id="ARBA00004251"/>
    </source>
</evidence>
<dbReference type="InterPro" id="IPR051713">
    <property type="entry name" value="T-cell_Activation_Regulation"/>
</dbReference>
<dbReference type="GO" id="GO:0006955">
    <property type="term" value="P:immune response"/>
    <property type="evidence" value="ECO:0007669"/>
    <property type="project" value="TreeGrafter"/>
</dbReference>
<name>A0A3P9CZH7_9CICH</name>
<evidence type="ECO:0000256" key="9">
    <source>
        <dbReference type="ARBA" id="ARBA00023180"/>
    </source>
</evidence>
<protein>
    <recommendedName>
        <fullName evidence="11">Ig-like domain-containing protein</fullName>
    </recommendedName>
</protein>
<evidence type="ECO:0000256" key="3">
    <source>
        <dbReference type="ARBA" id="ARBA00022692"/>
    </source>
</evidence>
<keyword evidence="5" id="KW-1133">Transmembrane helix</keyword>
<dbReference type="PANTHER" id="PTHR25466">
    <property type="entry name" value="T-LYMPHOCYTE ACTIVATION ANTIGEN"/>
    <property type="match status" value="1"/>
</dbReference>
<sequence>LLSVSKKVDSLHLDGVFSVSALSESGQKKVTLTCGALNKNIIVVEWSREGLEPETVLVYRGGQFVPDEQDPSFKDRVDLQDRQMKDGDVSLILKDVTINDAGTYKCRVKREGDSMKLISIIYLRVDPPGEQSSVCVIRGEAAPCRWILCCSSLITYMNADISPVSLLQFSQNTQRMKGRRISLVDLKSVCHLLVGLFQILFYVQ</sequence>
<dbReference type="Gene3D" id="2.60.40.10">
    <property type="entry name" value="Immunoglobulins"/>
    <property type="match status" value="1"/>
</dbReference>
<evidence type="ECO:0000313" key="12">
    <source>
        <dbReference type="Ensembl" id="ENSMZEP00005027780.1"/>
    </source>
</evidence>
<keyword evidence="2" id="KW-1003">Cell membrane</keyword>
<evidence type="ECO:0000256" key="2">
    <source>
        <dbReference type="ARBA" id="ARBA00022475"/>
    </source>
</evidence>
<reference evidence="12" key="1">
    <citation type="submission" date="2025-08" db="UniProtKB">
        <authorList>
            <consortium name="Ensembl"/>
        </authorList>
    </citation>
    <scope>IDENTIFICATION</scope>
</reference>
<evidence type="ECO:0000256" key="7">
    <source>
        <dbReference type="ARBA" id="ARBA00023157"/>
    </source>
</evidence>
<reference evidence="12" key="2">
    <citation type="submission" date="2025-09" db="UniProtKB">
        <authorList>
            <consortium name="Ensembl"/>
        </authorList>
    </citation>
    <scope>IDENTIFICATION</scope>
</reference>
<evidence type="ECO:0000256" key="4">
    <source>
        <dbReference type="ARBA" id="ARBA00022729"/>
    </source>
</evidence>
<dbReference type="PANTHER" id="PTHR25466:SF14">
    <property type="entry name" value="BUTYROPHILIN SUBFAMILY 2 MEMBER A2-LIKE-RELATED"/>
    <property type="match status" value="1"/>
</dbReference>
<keyword evidence="10" id="KW-0393">Immunoglobulin domain</keyword>
<dbReference type="PROSITE" id="PS50835">
    <property type="entry name" value="IG_LIKE"/>
    <property type="match status" value="1"/>
</dbReference>
<dbReference type="SMART" id="SM00406">
    <property type="entry name" value="IGv"/>
    <property type="match status" value="1"/>
</dbReference>
<dbReference type="GO" id="GO:0042102">
    <property type="term" value="P:positive regulation of T cell proliferation"/>
    <property type="evidence" value="ECO:0007669"/>
    <property type="project" value="TreeGrafter"/>
</dbReference>
<keyword evidence="13" id="KW-1185">Reference proteome</keyword>
<dbReference type="InterPro" id="IPR003599">
    <property type="entry name" value="Ig_sub"/>
</dbReference>
<proteinExistence type="predicted"/>
<dbReference type="Pfam" id="PF07686">
    <property type="entry name" value="V-set"/>
    <property type="match status" value="1"/>
</dbReference>
<dbReference type="Ensembl" id="ENSMZET00005028664.1">
    <property type="protein sequence ID" value="ENSMZEP00005027780.1"/>
    <property type="gene ID" value="ENSMZEG00005020713.1"/>
</dbReference>
<keyword evidence="6" id="KW-0472">Membrane</keyword>
<organism evidence="12 13">
    <name type="scientific">Maylandia zebra</name>
    <name type="common">zebra mbuna</name>
    <dbReference type="NCBI Taxonomy" id="106582"/>
    <lineage>
        <taxon>Eukaryota</taxon>
        <taxon>Metazoa</taxon>
        <taxon>Chordata</taxon>
        <taxon>Craniata</taxon>
        <taxon>Vertebrata</taxon>
        <taxon>Euteleostomi</taxon>
        <taxon>Actinopterygii</taxon>
        <taxon>Neopterygii</taxon>
        <taxon>Teleostei</taxon>
        <taxon>Neoteleostei</taxon>
        <taxon>Acanthomorphata</taxon>
        <taxon>Ovalentaria</taxon>
        <taxon>Cichlomorphae</taxon>
        <taxon>Cichliformes</taxon>
        <taxon>Cichlidae</taxon>
        <taxon>African cichlids</taxon>
        <taxon>Pseudocrenilabrinae</taxon>
        <taxon>Haplochromini</taxon>
        <taxon>Maylandia</taxon>
        <taxon>Maylandia zebra complex</taxon>
    </lineage>
</organism>
<keyword evidence="4" id="KW-0732">Signal</keyword>
<accession>A0A3P9CZH7</accession>
<evidence type="ECO:0000256" key="5">
    <source>
        <dbReference type="ARBA" id="ARBA00022989"/>
    </source>
</evidence>
<evidence type="ECO:0000313" key="13">
    <source>
        <dbReference type="Proteomes" id="UP000265160"/>
    </source>
</evidence>
<dbReference type="GO" id="GO:0007166">
    <property type="term" value="P:cell surface receptor signaling pathway"/>
    <property type="evidence" value="ECO:0007669"/>
    <property type="project" value="TreeGrafter"/>
</dbReference>
<evidence type="ECO:0000259" key="11">
    <source>
        <dbReference type="PROSITE" id="PS50835"/>
    </source>
</evidence>
<dbReference type="GO" id="GO:0071222">
    <property type="term" value="P:cellular response to lipopolysaccharide"/>
    <property type="evidence" value="ECO:0007669"/>
    <property type="project" value="TreeGrafter"/>
</dbReference>